<dbReference type="PANTHER" id="PTHR43569">
    <property type="entry name" value="AMIDOHYDROLASE"/>
    <property type="match status" value="1"/>
</dbReference>
<dbReference type="Proteomes" id="UP000298588">
    <property type="component" value="Chromosome"/>
</dbReference>
<evidence type="ECO:0000313" key="4">
    <source>
        <dbReference type="Proteomes" id="UP000298588"/>
    </source>
</evidence>
<sequence>MRIDAHQHVWTLARGDYGWLTPALGAIHRDFGPADLKPLLDAARIDRTILVQAAPTLAETEFMLGVAAATPFVAGVVGWVDMESADASARIARLARNPLLVGLRPMIHDIADPDWMLSASLAPAIAAMQRHDLVFDALVRPVHLSRLLTFADRHPGLSIVIDHGAKPDIAGRTLDPWRADMAAMAARPNVACKLSGLVTEAGIDWTDDDLRPVVSHLIACFGASRLIFGSDWPVVTLAAPYQRWINTAEVLTGHLNADERAAIFGGTAERIYLSRPGRL</sequence>
<dbReference type="Pfam" id="PF04909">
    <property type="entry name" value="Amidohydro_2"/>
    <property type="match status" value="1"/>
</dbReference>
<dbReference type="SUPFAM" id="SSF51556">
    <property type="entry name" value="Metallo-dependent hydrolases"/>
    <property type="match status" value="1"/>
</dbReference>
<dbReference type="GO" id="GO:0016787">
    <property type="term" value="F:hydrolase activity"/>
    <property type="evidence" value="ECO:0007669"/>
    <property type="project" value="UniProtKB-KW"/>
</dbReference>
<dbReference type="Gene3D" id="3.20.20.140">
    <property type="entry name" value="Metal-dependent hydrolases"/>
    <property type="match status" value="1"/>
</dbReference>
<dbReference type="PANTHER" id="PTHR43569:SF2">
    <property type="entry name" value="AMIDOHYDROLASE-RELATED DOMAIN-CONTAINING PROTEIN"/>
    <property type="match status" value="1"/>
</dbReference>
<name>A0A4D7QGE8_9HYPH</name>
<dbReference type="InterPro" id="IPR032466">
    <property type="entry name" value="Metal_Hydrolase"/>
</dbReference>
<comment type="similarity">
    <text evidence="1">Belongs to the metallo-dependent hydrolases superfamily.</text>
</comment>
<gene>
    <name evidence="3" type="ORF">E8L99_01375</name>
</gene>
<protein>
    <submittedName>
        <fullName evidence="3">Amidohydrolase</fullName>
    </submittedName>
</protein>
<dbReference type="EMBL" id="CP039865">
    <property type="protein sequence ID" value="QCK84534.1"/>
    <property type="molecule type" value="Genomic_DNA"/>
</dbReference>
<dbReference type="AlphaFoldDB" id="A0A4D7QGE8"/>
<dbReference type="InterPro" id="IPR052350">
    <property type="entry name" value="Metallo-dep_Lactonases"/>
</dbReference>
<evidence type="ECO:0000313" key="3">
    <source>
        <dbReference type="EMBL" id="QCK84534.1"/>
    </source>
</evidence>
<proteinExistence type="inferred from homology"/>
<dbReference type="OrthoDB" id="9787654at2"/>
<dbReference type="RefSeq" id="WP_137097869.1">
    <property type="nucleotide sequence ID" value="NZ_CP039865.1"/>
</dbReference>
<evidence type="ECO:0000256" key="1">
    <source>
        <dbReference type="ARBA" id="ARBA00038310"/>
    </source>
</evidence>
<keyword evidence="3" id="KW-0378">Hydrolase</keyword>
<keyword evidence="4" id="KW-1185">Reference proteome</keyword>
<feature type="domain" description="Amidohydrolase-related" evidence="2">
    <location>
        <begin position="3"/>
        <end position="272"/>
    </location>
</feature>
<organism evidence="3 4">
    <name type="scientific">Phreatobacter aquaticus</name>
    <dbReference type="NCBI Taxonomy" id="2570229"/>
    <lineage>
        <taxon>Bacteria</taxon>
        <taxon>Pseudomonadati</taxon>
        <taxon>Pseudomonadota</taxon>
        <taxon>Alphaproteobacteria</taxon>
        <taxon>Hyphomicrobiales</taxon>
        <taxon>Phreatobacteraceae</taxon>
        <taxon>Phreatobacter</taxon>
    </lineage>
</organism>
<reference evidence="3 4" key="1">
    <citation type="submission" date="2019-04" db="EMBL/GenBank/DDBJ databases">
        <title>Phreatobacter aquaticus sp. nov.</title>
        <authorList>
            <person name="Choi A."/>
            <person name="Baek K."/>
        </authorList>
    </citation>
    <scope>NUCLEOTIDE SEQUENCE [LARGE SCALE GENOMIC DNA]</scope>
    <source>
        <strain evidence="3 4">NMCR1094</strain>
    </source>
</reference>
<dbReference type="KEGG" id="paqt:E8L99_01375"/>
<evidence type="ECO:0000259" key="2">
    <source>
        <dbReference type="Pfam" id="PF04909"/>
    </source>
</evidence>
<accession>A0A4D7QGE8</accession>
<dbReference type="InterPro" id="IPR006680">
    <property type="entry name" value="Amidohydro-rel"/>
</dbReference>